<dbReference type="InterPro" id="IPR049883">
    <property type="entry name" value="NOTCH1_EGF-like"/>
</dbReference>
<feature type="domain" description="SRCR" evidence="14">
    <location>
        <begin position="119"/>
        <end position="222"/>
    </location>
</feature>
<accession>A0AAN0JSJ0</accession>
<dbReference type="InterPro" id="IPR036772">
    <property type="entry name" value="SRCR-like_dom_sf"/>
</dbReference>
<feature type="domain" description="SRCR" evidence="14">
    <location>
        <begin position="768"/>
        <end position="868"/>
    </location>
</feature>
<keyword evidence="10" id="KW-0325">Glycoprotein</keyword>
<keyword evidence="16" id="KW-1185">Reference proteome</keyword>
<dbReference type="InterPro" id="IPR001190">
    <property type="entry name" value="SRCR"/>
</dbReference>
<comment type="caution">
    <text evidence="12">Lacks conserved residue(s) required for the propagation of feature annotation.</text>
</comment>
<feature type="disulfide bond" evidence="12">
    <location>
        <begin position="49"/>
        <end position="110"/>
    </location>
</feature>
<evidence type="ECO:0000256" key="5">
    <source>
        <dbReference type="ARBA" id="ARBA00022737"/>
    </source>
</evidence>
<evidence type="ECO:0000259" key="13">
    <source>
        <dbReference type="PROSITE" id="PS50026"/>
    </source>
</evidence>
<dbReference type="InterPro" id="IPR000742">
    <property type="entry name" value="EGF"/>
</dbReference>
<dbReference type="PROSITE" id="PS00010">
    <property type="entry name" value="ASX_HYDROXYL"/>
    <property type="match status" value="14"/>
</dbReference>
<evidence type="ECO:0000256" key="9">
    <source>
        <dbReference type="ARBA" id="ARBA00023170"/>
    </source>
</evidence>
<feature type="disulfide bond" evidence="12">
    <location>
        <begin position="806"/>
        <end position="867"/>
    </location>
</feature>
<dbReference type="Pfam" id="PF12662">
    <property type="entry name" value="cEGF"/>
    <property type="match status" value="6"/>
</dbReference>
<dbReference type="SUPFAM" id="SSF57184">
    <property type="entry name" value="Growth factor receptor domain"/>
    <property type="match status" value="4"/>
</dbReference>
<evidence type="ECO:0008006" key="17">
    <source>
        <dbReference type="Google" id="ProtNLM"/>
    </source>
</evidence>
<dbReference type="InterPro" id="IPR018097">
    <property type="entry name" value="EGF_Ca-bd_CS"/>
</dbReference>
<feature type="disulfide bond" evidence="12">
    <location>
        <begin position="79"/>
        <end position="89"/>
    </location>
</feature>
<feature type="domain" description="SRCR" evidence="14">
    <location>
        <begin position="346"/>
        <end position="425"/>
    </location>
</feature>
<comment type="subcellular location">
    <subcellularLocation>
        <location evidence="1">Membrane</location>
        <topology evidence="1">Single-pass membrane protein</topology>
    </subcellularLocation>
</comment>
<dbReference type="InterPro" id="IPR009030">
    <property type="entry name" value="Growth_fac_rcpt_cys_sf"/>
</dbReference>
<dbReference type="Pfam" id="PF00530">
    <property type="entry name" value="SRCR"/>
    <property type="match status" value="12"/>
</dbReference>
<evidence type="ECO:0000256" key="3">
    <source>
        <dbReference type="ARBA" id="ARBA00022692"/>
    </source>
</evidence>
<dbReference type="GO" id="GO:0016020">
    <property type="term" value="C:membrane"/>
    <property type="evidence" value="ECO:0007669"/>
    <property type="project" value="UniProtKB-SubCell"/>
</dbReference>
<evidence type="ECO:0000256" key="12">
    <source>
        <dbReference type="PROSITE-ProRule" id="PRU00196"/>
    </source>
</evidence>
<feature type="disulfide bond" evidence="12">
    <location>
        <begin position="1355"/>
        <end position="1365"/>
    </location>
</feature>
<feature type="disulfide bond" evidence="12">
    <location>
        <begin position="1105"/>
        <end position="1166"/>
    </location>
</feature>
<protein>
    <recommendedName>
        <fullName evidence="17">Deleted in malignant brain tumors 1 protein</fullName>
    </recommendedName>
</protein>
<feature type="disulfide bond" evidence="12">
    <location>
        <begin position="1474"/>
        <end position="1484"/>
    </location>
</feature>
<dbReference type="PROSITE" id="PS50026">
    <property type="entry name" value="EGF_3"/>
    <property type="match status" value="8"/>
</dbReference>
<feature type="disulfide bond" evidence="12">
    <location>
        <begin position="793"/>
        <end position="857"/>
    </location>
</feature>
<evidence type="ECO:0000256" key="8">
    <source>
        <dbReference type="ARBA" id="ARBA00023157"/>
    </source>
</evidence>
<evidence type="ECO:0000256" key="4">
    <source>
        <dbReference type="ARBA" id="ARBA00022729"/>
    </source>
</evidence>
<dbReference type="PRINTS" id="PR00258">
    <property type="entry name" value="SPERACTRCPTR"/>
</dbReference>
<dbReference type="SMART" id="SM00202">
    <property type="entry name" value="SR"/>
    <property type="match status" value="13"/>
</dbReference>
<proteinExistence type="predicted"/>
<dbReference type="PANTHER" id="PTHR19331">
    <property type="entry name" value="SCAVENGER RECEPTOR DOMAIN-CONTAINING"/>
    <property type="match status" value="1"/>
</dbReference>
<keyword evidence="7" id="KW-0472">Membrane</keyword>
<feature type="domain" description="SRCR" evidence="14">
    <location>
        <begin position="1180"/>
        <end position="1275"/>
    </location>
</feature>
<keyword evidence="3" id="KW-0812">Transmembrane</keyword>
<feature type="domain" description="SRCR" evidence="14">
    <location>
        <begin position="1283"/>
        <end position="1388"/>
    </location>
</feature>
<organism evidence="15 16">
    <name type="scientific">Amphimedon queenslandica</name>
    <name type="common">Sponge</name>
    <dbReference type="NCBI Taxonomy" id="400682"/>
    <lineage>
        <taxon>Eukaryota</taxon>
        <taxon>Metazoa</taxon>
        <taxon>Porifera</taxon>
        <taxon>Demospongiae</taxon>
        <taxon>Heteroscleromorpha</taxon>
        <taxon>Haplosclerida</taxon>
        <taxon>Niphatidae</taxon>
        <taxon>Amphimedon</taxon>
    </lineage>
</organism>
<feature type="domain" description="SRCR" evidence="14">
    <location>
        <begin position="900"/>
        <end position="934"/>
    </location>
</feature>
<keyword evidence="8 12" id="KW-1015">Disulfide bond</keyword>
<dbReference type="InterPro" id="IPR026823">
    <property type="entry name" value="cEGF"/>
</dbReference>
<dbReference type="Gene3D" id="3.10.250.10">
    <property type="entry name" value="SRCR-like domain"/>
    <property type="match status" value="14"/>
</dbReference>
<dbReference type="SMART" id="SM00179">
    <property type="entry name" value="EGF_CA"/>
    <property type="match status" value="18"/>
</dbReference>
<feature type="disulfide bond" evidence="12">
    <location>
        <begin position="304"/>
        <end position="314"/>
    </location>
</feature>
<dbReference type="GeneID" id="109588086"/>
<evidence type="ECO:0000313" key="15">
    <source>
        <dbReference type="EnsemblMetazoa" id="XP_019859832.1"/>
    </source>
</evidence>
<feature type="disulfide bond" evidence="12">
    <location>
        <begin position="1092"/>
        <end position="1156"/>
    </location>
</feature>
<dbReference type="FunFam" id="3.10.250.10:FF:000016">
    <property type="entry name" value="Scavenger receptor cysteine-rich protein type 12"/>
    <property type="match status" value="5"/>
</dbReference>
<keyword evidence="9" id="KW-0675">Receptor</keyword>
<keyword evidence="4" id="KW-0732">Signal</keyword>
<dbReference type="FunFam" id="3.10.250.10:FF:000007">
    <property type="entry name" value="Soluble scavenger receptor cysteine-rich domain-containing protein SSC5D"/>
    <property type="match status" value="4"/>
</dbReference>
<evidence type="ECO:0000313" key="16">
    <source>
        <dbReference type="Proteomes" id="UP000007879"/>
    </source>
</evidence>
<evidence type="ECO:0000256" key="2">
    <source>
        <dbReference type="ARBA" id="ARBA00022536"/>
    </source>
</evidence>
<feature type="disulfide bond" evidence="12">
    <location>
        <begin position="837"/>
        <end position="847"/>
    </location>
</feature>
<feature type="domain" description="SRCR" evidence="14">
    <location>
        <begin position="950"/>
        <end position="1055"/>
    </location>
</feature>
<evidence type="ECO:0000256" key="11">
    <source>
        <dbReference type="PROSITE-ProRule" id="PRU00076"/>
    </source>
</evidence>
<evidence type="ECO:0000256" key="10">
    <source>
        <dbReference type="ARBA" id="ARBA00023180"/>
    </source>
</evidence>
<dbReference type="FunFam" id="2.10.25.10:FF:000240">
    <property type="entry name" value="Vitamin K-dependent protein S"/>
    <property type="match status" value="13"/>
</dbReference>
<feature type="domain" description="SRCR" evidence="14">
    <location>
        <begin position="659"/>
        <end position="760"/>
    </location>
</feature>
<dbReference type="SUPFAM" id="SSF57196">
    <property type="entry name" value="EGF/Laminin"/>
    <property type="match status" value="6"/>
</dbReference>
<reference evidence="15" key="2">
    <citation type="submission" date="2024-06" db="UniProtKB">
        <authorList>
            <consortium name="EnsemblMetazoa"/>
        </authorList>
    </citation>
    <scope>IDENTIFICATION</scope>
</reference>
<evidence type="ECO:0000256" key="6">
    <source>
        <dbReference type="ARBA" id="ARBA00022989"/>
    </source>
</evidence>
<feature type="domain" description="SRCR" evidence="14">
    <location>
        <begin position="1065"/>
        <end position="1167"/>
    </location>
</feature>
<name>A0AAN0JSJ0_AMPQE</name>
<feature type="domain" description="SRCR" evidence="14">
    <location>
        <begin position="545"/>
        <end position="644"/>
    </location>
</feature>
<dbReference type="InterPro" id="IPR000152">
    <property type="entry name" value="EGF-type_Asp/Asn_hydroxyl_site"/>
</dbReference>
<reference evidence="16" key="1">
    <citation type="journal article" date="2010" name="Nature">
        <title>The Amphimedon queenslandica genome and the evolution of animal complexity.</title>
        <authorList>
            <person name="Srivastava M."/>
            <person name="Simakov O."/>
            <person name="Chapman J."/>
            <person name="Fahey B."/>
            <person name="Gauthier M.E."/>
            <person name="Mitros T."/>
            <person name="Richards G.S."/>
            <person name="Conaco C."/>
            <person name="Dacre M."/>
            <person name="Hellsten U."/>
            <person name="Larroux C."/>
            <person name="Putnam N.H."/>
            <person name="Stanke M."/>
            <person name="Adamska M."/>
            <person name="Darling A."/>
            <person name="Degnan S.M."/>
            <person name="Oakley T.H."/>
            <person name="Plachetzki D.C."/>
            <person name="Zhai Y."/>
            <person name="Adamski M."/>
            <person name="Calcino A."/>
            <person name="Cummins S.F."/>
            <person name="Goodstein D.M."/>
            <person name="Harris C."/>
            <person name="Jackson D.J."/>
            <person name="Leys S.P."/>
            <person name="Shu S."/>
            <person name="Woodcroft B.J."/>
            <person name="Vervoort M."/>
            <person name="Kosik K.S."/>
            <person name="Manning G."/>
            <person name="Degnan B.M."/>
            <person name="Rokhsar D.S."/>
        </authorList>
    </citation>
    <scope>NUCLEOTIDE SEQUENCE [LARGE SCALE GENOMIC DNA]</scope>
</reference>
<feature type="domain" description="SRCR" evidence="14">
    <location>
        <begin position="1402"/>
        <end position="1505"/>
    </location>
</feature>
<feature type="domain" description="EGF-like" evidence="13">
    <location>
        <begin position="2034"/>
        <end position="2073"/>
    </location>
</feature>
<dbReference type="PROSITE" id="PS50287">
    <property type="entry name" value="SRCR_2"/>
    <property type="match status" value="14"/>
</dbReference>
<dbReference type="PROSITE" id="PS01186">
    <property type="entry name" value="EGF_2"/>
    <property type="match status" value="15"/>
</dbReference>
<feature type="disulfide bond" evidence="12">
    <location>
        <begin position="903"/>
        <end position="913"/>
    </location>
</feature>
<feature type="domain" description="EGF-like" evidence="13">
    <location>
        <begin position="2074"/>
        <end position="2114"/>
    </location>
</feature>
<dbReference type="PROSITE" id="PS00420">
    <property type="entry name" value="SRCR_1"/>
    <property type="match status" value="3"/>
</dbReference>
<dbReference type="FunFam" id="3.10.250.10:FF:000001">
    <property type="entry name" value="Lysyl oxidase 4 isoform X1"/>
    <property type="match status" value="2"/>
</dbReference>
<feature type="disulfide bond" evidence="12">
    <location>
        <begin position="160"/>
        <end position="221"/>
    </location>
</feature>
<feature type="domain" description="EGF-like" evidence="13">
    <location>
        <begin position="1871"/>
        <end position="1910"/>
    </location>
</feature>
<evidence type="ECO:0000259" key="14">
    <source>
        <dbReference type="PROSITE" id="PS50287"/>
    </source>
</evidence>
<feature type="domain" description="SRCR" evidence="14">
    <location>
        <begin position="236"/>
        <end position="337"/>
    </location>
</feature>
<feature type="domain" description="EGF-like" evidence="13">
    <location>
        <begin position="2156"/>
        <end position="2196"/>
    </location>
</feature>
<dbReference type="RefSeq" id="XP_019859832.1">
    <property type="nucleotide sequence ID" value="XM_020004273.1"/>
</dbReference>
<dbReference type="Proteomes" id="UP000007879">
    <property type="component" value="Unassembled WGS sequence"/>
</dbReference>
<feature type="disulfide bond" evidence="12">
    <location>
        <begin position="729"/>
        <end position="739"/>
    </location>
</feature>
<dbReference type="Pfam" id="PF07645">
    <property type="entry name" value="EGF_CA"/>
    <property type="match status" value="6"/>
</dbReference>
<dbReference type="FunFam" id="2.10.25.10:FF:000005">
    <property type="entry name" value="Fibrillin 2"/>
    <property type="match status" value="1"/>
</dbReference>
<evidence type="ECO:0000256" key="1">
    <source>
        <dbReference type="ARBA" id="ARBA00004167"/>
    </source>
</evidence>
<dbReference type="GO" id="GO:0005509">
    <property type="term" value="F:calcium ion binding"/>
    <property type="evidence" value="ECO:0007669"/>
    <property type="project" value="InterPro"/>
</dbReference>
<feature type="disulfide bond" evidence="11">
    <location>
        <begin position="1755"/>
        <end position="1765"/>
    </location>
</feature>
<feature type="disulfide bond" evidence="12">
    <location>
        <begin position="614"/>
        <end position="624"/>
    </location>
</feature>
<dbReference type="FunFam" id="2.10.25.10:FF:000119">
    <property type="entry name" value="vitamin K-dependent protein S"/>
    <property type="match status" value="1"/>
</dbReference>
<dbReference type="Gene3D" id="2.10.25.10">
    <property type="entry name" value="Laminin"/>
    <property type="match status" value="18"/>
</dbReference>
<dbReference type="EnsemblMetazoa" id="XM_020004273.1">
    <property type="protein sequence ID" value="XP_019859832.1"/>
    <property type="gene ID" value="LOC109588086"/>
</dbReference>
<feature type="disulfide bond" evidence="12">
    <location>
        <begin position="191"/>
        <end position="201"/>
    </location>
</feature>
<dbReference type="Pfam" id="PF14670">
    <property type="entry name" value="FXa_inhibition"/>
    <property type="match status" value="5"/>
</dbReference>
<dbReference type="SMART" id="SM00181">
    <property type="entry name" value="EGF"/>
    <property type="match status" value="18"/>
</dbReference>
<dbReference type="CDD" id="cd00054">
    <property type="entry name" value="EGF_CA"/>
    <property type="match status" value="3"/>
</dbReference>
<feature type="disulfide bond" evidence="12">
    <location>
        <begin position="147"/>
        <end position="211"/>
    </location>
</feature>
<sequence>MANCTDGDVRLVGGSTVYEGRVEVCFNKAWGTICGRYYGWSSDDIRVVCRQLGHVGLGSSSYSQFEPGVGPIFMSYVGCSGSENNLFECSYSQPFHYSYCSHSVDAGLTCEAPCQNGTVRIVSESGSYFRRYGRVEVCVANEWGTICDDYWNDMAATVVCKMLGYSPYGAKALTNTFTEGSLHVHFTHLNCSGSEKSIFQCAYNELAGYSCSNYDDASVICQLNDVQHSNCTTGDIRLTGGSNEYEGRVEYCTNGVWGSVCDNSWDNREASAVCRQLGYKGSSYKANSYFGVGTNPLLIYYTYCSSSATNLRDCSFRWLPSYSSSCNNYHEAGVICESNSCTNGQVRLHDGDSERRGNLQICYNSTWQAVCGQGNSRVDNNLASVVCSALGYSRYGYGNESSILGCQYDTVGTCSSSSAVGVVCSHNTIKAPVNCTDGSIRLYGGSSTMEGILHVCANGAWGTVCSGYWYDRDNAVACRQLGFLSYGYETHSSVNDFPAIFSYFSCQGTENSLYNCSYTGLRYASCTNRQVIKVTCEEQCKENAVRLNGGSNYYGRVQVCTGGEWRTICTDYWDNKDASVVCRQLGYSPYGALVGEYWWYGSSLYTNVLRGVNCVGNETSLQDCPRDSSASCGSSYYHATVICPVHGTVSYSNCTDGEVRLFGGSTEYEGTVEICRNSAWGTISYYSISDFTAQTICNQLGYTAPGATSVRYSYFGEGSGPILMGYLYCSSVTTSLSNCYNQTYSITYYSHYYDIGVRCESSCTNGDIRLIGSSNPLVGRVEVCFDTTWGTICDNNWDNNDATVVCRQLGFSDQGAIAGQNSYTEGLKFFHITNLNCQGTEESVFNCSYSNVQSVSCNQYDDAYVTCTAPSTGDNCTTLGDIRLVGGQSQYEGRVEIFFDLNCTGTEEAILDCSYIEQGSYSCSRYYDAAVICQNNATTSVSYNCSDGDVRLIGGINDAEGRVEMCYNNFWGQVCHNSWSTSDANVVCKQLGYQSTGSTAYQYSYFGNGPDSHIISNLYCGGSESSLLSCSRSSDSFISAAQYCGDGSVAGAVCLGTAECEHGAVRLVNTYTDATNVGRVELCIENTWTTLCDQSWDLKDAQVICRQLGFSIYGALPEHNCYTEYQLSFGITDLNCTGSEDQFLNCSYSNAALHNCQSHNDASVVCQRTAYQANCTNGQVRLVDGSTEDDGRVEICINQAWGSICSSSWSVQDAFVACKQLGYIGGEIKSISSGAGPILMSYLYCNGDEASLLDCNHQSCYVSGCTSPDAGVICERPCNNGSIRIDTDPYYSYTHLGAVEVCRNNTWNTICSNHWTKTEASVACSQLGYSPYGAFASTYQSTQSFWPLGLYNVYCNGNETSIWDCSYSVTNTVGSSCTQSTQATLKCQSITTQYVNCTDGDVRLVGGQTENQGSVQICYNNAWTYLCSGWYWGTTEANILCRQLGYNSYGSVAYGYNYFNAPEDSSFVYGFLNCYGSETKILDCYMNSYYLRYCYSYYIAGVTCQDTDECQQGISGCSQVCTNTIGSYKCSCNAGYQLSNDSHTCIDINECTEGLSSCNQNCVNTNGSYTCSCTAGYTLSSDGYTCTDFNECSIDNGQCSSICSNTVGSYICSCDSGYALEDDGHNCTDINECLTNNGGCSYTCTNTPGSYTCDCSTGYNFDPIELNCTDIDECSTDNGGCEQLCTNTNGSFYCTCNSGFQLTNGVFCSDINECSQGISGCGQKCINTIGSYECDCITGYYLSSNNQTCLDIDECLGVNGCNQICVNTAGNYYCDCQSGYVLNNSLTCIDINECNNSSGGCAQICQNTAGSYDCSCWDGYSLNADKYNCSDINECSLNNGGCEQVCTNSVGNYSCSCNSGYTLLNGQFCSDINECSVNNGGCQQTCHNTAGSYYCLCGTGFNLDAQSNCTDINECSTNNGGCEQQCINTFGSYYCACNNSYMLNPDNHMCDDFNECIYGTHGCNQNCTNTNGSYLCYCMTGYHLMDNQRTCTDTNECLLSNGGCSQLCTNIIGSYQCNCRNGYQLNINGIDCDDINECTNGTHLCEHNCYNTNGSYVCDCEPGYQLSNGLTCSDINECDTNNGGCAQVCVNQVGSYYCQCNNGYTLDDDAHGCSDHDECVTGIDACEQICHNSNSSYSCSCLSGYRLANNSKTCDDINECSEGISSCNQICINTVGGYNCDCYSGFALSSDNHTCQDINECALNNGGCFDSCANVIGSYQCSCNAGYSLDADKHNCTDVNECLVANGGCMQSCINTAG</sequence>
<feature type="disulfide bond" evidence="12">
    <location>
        <begin position="1245"/>
        <end position="1255"/>
    </location>
</feature>
<keyword evidence="2 11" id="KW-0245">EGF-like domain</keyword>
<feature type="disulfide bond" evidence="12">
    <location>
        <begin position="1136"/>
        <end position="1146"/>
    </location>
</feature>
<dbReference type="InterPro" id="IPR001881">
    <property type="entry name" value="EGF-like_Ca-bd_dom"/>
</dbReference>
<feature type="disulfide bond" evidence="12">
    <location>
        <begin position="1020"/>
        <end position="1030"/>
    </location>
</feature>
<feature type="domain" description="EGF-like" evidence="13">
    <location>
        <begin position="1751"/>
        <end position="1786"/>
    </location>
</feature>
<evidence type="ECO:0000256" key="7">
    <source>
        <dbReference type="ARBA" id="ARBA00023136"/>
    </source>
</evidence>
<feature type="domain" description="SRCR" evidence="14">
    <location>
        <begin position="9"/>
        <end position="111"/>
    </location>
</feature>
<dbReference type="PROSITE" id="PS01187">
    <property type="entry name" value="EGF_CA"/>
    <property type="match status" value="6"/>
</dbReference>
<feature type="domain" description="EGF-like" evidence="13">
    <location>
        <begin position="1629"/>
        <end position="1669"/>
    </location>
</feature>
<keyword evidence="5" id="KW-0677">Repeat</keyword>
<feature type="domain" description="EGF-like" evidence="13">
    <location>
        <begin position="1547"/>
        <end position="1587"/>
    </location>
</feature>
<dbReference type="KEGG" id="aqu:109588086"/>
<dbReference type="SUPFAM" id="SSF56487">
    <property type="entry name" value="SRCR-like"/>
    <property type="match status" value="14"/>
</dbReference>
<keyword evidence="6" id="KW-1133">Transmembrane helix</keyword>
<feature type="disulfide bond" evidence="12">
    <location>
        <begin position="582"/>
        <end position="643"/>
    </location>
</feature>
<feature type="domain" description="EGF-like" evidence="13">
    <location>
        <begin position="1831"/>
        <end position="1870"/>
    </location>
</feature>
<feature type="domain" description="SRCR" evidence="14">
    <location>
        <begin position="440"/>
        <end position="537"/>
    </location>
</feature>
<dbReference type="FunFam" id="2.10.25.10:FF:000038">
    <property type="entry name" value="Fibrillin 2"/>
    <property type="match status" value="1"/>
</dbReference>
<feature type="disulfide bond" evidence="12">
    <location>
        <begin position="506"/>
        <end position="516"/>
    </location>
</feature>